<dbReference type="PANTHER" id="PTHR47219:SF9">
    <property type="entry name" value="GTPASE ACTIVATING PROTEIN AND CENTROSOME-ASSOCIATED, ISOFORM B"/>
    <property type="match status" value="1"/>
</dbReference>
<evidence type="ECO:0000256" key="1">
    <source>
        <dbReference type="SAM" id="MobiDB-lite"/>
    </source>
</evidence>
<dbReference type="SUPFAM" id="SSF47923">
    <property type="entry name" value="Ypt/Rab-GAP domain of gyp1p"/>
    <property type="match status" value="2"/>
</dbReference>
<dbReference type="PRINTS" id="PR01217">
    <property type="entry name" value="PRICHEXTENSN"/>
</dbReference>
<comment type="caution">
    <text evidence="3">The sequence shown here is derived from an EMBL/GenBank/DDBJ whole genome shotgun (WGS) entry which is preliminary data.</text>
</comment>
<feature type="compositionally biased region" description="Low complexity" evidence="1">
    <location>
        <begin position="198"/>
        <end position="212"/>
    </location>
</feature>
<evidence type="ECO:0000259" key="2">
    <source>
        <dbReference type="PROSITE" id="PS50086"/>
    </source>
</evidence>
<feature type="compositionally biased region" description="Low complexity" evidence="1">
    <location>
        <begin position="466"/>
        <end position="524"/>
    </location>
</feature>
<feature type="domain" description="Rab-GAP TBC" evidence="2">
    <location>
        <begin position="674"/>
        <end position="868"/>
    </location>
</feature>
<feature type="compositionally biased region" description="Polar residues" evidence="1">
    <location>
        <begin position="262"/>
        <end position="302"/>
    </location>
</feature>
<sequence>MSSQKFSKLEKLHQFAAKGGIGTCVAIEDTLANSQIDLMFYTGEVITVLKQIDDDIYLGFCEGVIGRFKGKSVSFNGPLKTQLTSNSDNNPTRKKSDGLFPDNSQRQFQQGSYLQPSNVGQNIQTNVGQNIQTRSRSSSMSSVDIISEPSSPPITPSISITYSNEDNQNYEGKKGSFNNHDNNFSTPVTKNLVQSHVPQSNINNPSSIQNKSVSSRSPEIKSNPHNMNQMVNSREYAINPSVRQITTPTPPLSSPNVSPSSRQISTPIPPLSSNVSPSSRQISTPTPPLSSNVSPSSRQIHTPTPPLSSPNISPSSRQISTPTPPLSSPNVYPSNPYIQSNSPSPSQKIIPYNPSSRQFSSPTPPLSSPKPDPSNPSSYRQFSSPTPPLSSQKPDPSNPSSYRQFSSPTPPSSSQKPDPSNPSNPSNPSSYRQFSSPTPPPSSPKIIPSNPSSRQFSSPTPPPSSPKIIPSNPSSRQFTTPNSPLSSPRSVPSSPLFSKIASNSPLSSPTSRQLSSPTSSLSSPKVVPQILVDDSELENRHKRFLSKKNYPTNDFDDDDSLYNSNNSSIDLPSQEDEYDVKSLKNIEPKKKPDSPKKEKVIAVDNYGFVHKVAENEIPEGANGIQRIVHVPGVEEKTARSIRLYRDRETKWVAFLGSMDPSMARDSRKKLVRLGIPESVRGKAWQFMAGVHKYRKKGVFDKLRNKEKLPIYDDIEKDIDRCYPDHIHFREKGFGQEDLFNILKAYAHYDTVVGYCQGMGRLVGMMLMHIPAEDTFWLLVATIEEYMSGYFSPDLPQIKVDSRIFDLLLLEHNPKLAQHFVIKISYASKIRNEGVDPILYIPKWFLTIFTMVLPWSSVLRIWDVFYFEGVKLFFRIGLAILDCTRDYILNHCPTISEILEFLGSIPHELLTPDLLLDAAFKIKLKRSTIKRLTKKASDKNESDKKLKIDGIEFKLIGDVLRALEYDNLNSLENINDWDFYLLKHKPSVVNKQISHSALGDELRCLKETYDKTHPTYQKACELKDLLRKKNTVLWKKKKNQLASLNVDSEILDLELINTKQKEKMIKDNSNNEETIEETSSMFKIADEEPLELARKSARKSDRTSGRIR</sequence>
<feature type="compositionally biased region" description="Low complexity" evidence="1">
    <location>
        <begin position="444"/>
        <end position="458"/>
    </location>
</feature>
<feature type="compositionally biased region" description="Polar residues" evidence="1">
    <location>
        <begin position="161"/>
        <end position="197"/>
    </location>
</feature>
<gene>
    <name evidence="3" type="ORF">GMARGA_LOCUS3638</name>
</gene>
<feature type="compositionally biased region" description="Polar residues" evidence="1">
    <location>
        <begin position="79"/>
        <end position="90"/>
    </location>
</feature>
<dbReference type="InterPro" id="IPR000195">
    <property type="entry name" value="Rab-GAP-TBC_dom"/>
</dbReference>
<dbReference type="InterPro" id="IPR035969">
    <property type="entry name" value="Rab-GAP_TBC_sf"/>
</dbReference>
<feature type="region of interest" description="Disordered" evidence="1">
    <location>
        <begin position="131"/>
        <end position="226"/>
    </location>
</feature>
<dbReference type="PANTHER" id="PTHR47219">
    <property type="entry name" value="RAB GTPASE-ACTIVATING PROTEIN 1-LIKE"/>
    <property type="match status" value="1"/>
</dbReference>
<feature type="region of interest" description="Disordered" evidence="1">
    <location>
        <begin position="79"/>
        <end position="105"/>
    </location>
</feature>
<feature type="compositionally biased region" description="Low complexity" evidence="1">
    <location>
        <begin position="561"/>
        <end position="570"/>
    </location>
</feature>
<accession>A0ABN7U7U7</accession>
<feature type="non-terminal residue" evidence="3">
    <location>
        <position position="1107"/>
    </location>
</feature>
<keyword evidence="4" id="KW-1185">Reference proteome</keyword>
<dbReference type="InterPro" id="IPR036028">
    <property type="entry name" value="SH3-like_dom_sf"/>
</dbReference>
<dbReference type="Gene3D" id="1.10.8.270">
    <property type="entry name" value="putative rabgap domain of human tbc1 domain family member 14 like domains"/>
    <property type="match status" value="1"/>
</dbReference>
<feature type="compositionally biased region" description="Pro residues" evidence="1">
    <location>
        <begin position="362"/>
        <end position="374"/>
    </location>
</feature>
<evidence type="ECO:0000313" key="3">
    <source>
        <dbReference type="EMBL" id="CAG8531380.1"/>
    </source>
</evidence>
<dbReference type="SUPFAM" id="SSF50044">
    <property type="entry name" value="SH3-domain"/>
    <property type="match status" value="1"/>
</dbReference>
<protein>
    <submittedName>
        <fullName evidence="3">11230_t:CDS:1</fullName>
    </submittedName>
</protein>
<dbReference type="Gene3D" id="1.10.10.750">
    <property type="entry name" value="Ypt/Rab-GAP domain of gyp1p, domain 1"/>
    <property type="match status" value="1"/>
</dbReference>
<name>A0ABN7U7U7_GIGMA</name>
<feature type="compositionally biased region" description="Polar residues" evidence="1">
    <location>
        <begin position="379"/>
        <end position="405"/>
    </location>
</feature>
<feature type="compositionally biased region" description="Low complexity" evidence="1">
    <location>
        <begin position="135"/>
        <end position="149"/>
    </location>
</feature>
<dbReference type="Gene3D" id="1.10.472.80">
    <property type="entry name" value="Ypt/Rab-GAP domain of gyp1p, domain 3"/>
    <property type="match status" value="1"/>
</dbReference>
<reference evidence="3 4" key="1">
    <citation type="submission" date="2021-06" db="EMBL/GenBank/DDBJ databases">
        <authorList>
            <person name="Kallberg Y."/>
            <person name="Tangrot J."/>
            <person name="Rosling A."/>
        </authorList>
    </citation>
    <scope>NUCLEOTIDE SEQUENCE [LARGE SCALE GENOMIC DNA]</scope>
    <source>
        <strain evidence="3 4">120-4 pot B 10/14</strain>
    </source>
</reference>
<dbReference type="Proteomes" id="UP000789901">
    <property type="component" value="Unassembled WGS sequence"/>
</dbReference>
<feature type="compositionally biased region" description="Low complexity" evidence="1">
    <location>
        <begin position="412"/>
        <end position="430"/>
    </location>
</feature>
<dbReference type="InterPro" id="IPR050302">
    <property type="entry name" value="Rab_GAP_TBC_domain"/>
</dbReference>
<dbReference type="EMBL" id="CAJVQB010001333">
    <property type="protein sequence ID" value="CAG8531380.1"/>
    <property type="molecule type" value="Genomic_DNA"/>
</dbReference>
<feature type="compositionally biased region" description="Polar residues" evidence="1">
    <location>
        <begin position="328"/>
        <end position="359"/>
    </location>
</feature>
<dbReference type="SMART" id="SM00164">
    <property type="entry name" value="TBC"/>
    <property type="match status" value="1"/>
</dbReference>
<feature type="region of interest" description="Disordered" evidence="1">
    <location>
        <begin position="244"/>
        <end position="578"/>
    </location>
</feature>
<dbReference type="PROSITE" id="PS50086">
    <property type="entry name" value="TBC_RABGAP"/>
    <property type="match status" value="1"/>
</dbReference>
<proteinExistence type="predicted"/>
<dbReference type="Pfam" id="PF00566">
    <property type="entry name" value="RabGAP-TBC"/>
    <property type="match status" value="1"/>
</dbReference>
<organism evidence="3 4">
    <name type="scientific">Gigaspora margarita</name>
    <dbReference type="NCBI Taxonomy" id="4874"/>
    <lineage>
        <taxon>Eukaryota</taxon>
        <taxon>Fungi</taxon>
        <taxon>Fungi incertae sedis</taxon>
        <taxon>Mucoromycota</taxon>
        <taxon>Glomeromycotina</taxon>
        <taxon>Glomeromycetes</taxon>
        <taxon>Diversisporales</taxon>
        <taxon>Gigasporaceae</taxon>
        <taxon>Gigaspora</taxon>
    </lineage>
</organism>
<evidence type="ECO:0000313" key="4">
    <source>
        <dbReference type="Proteomes" id="UP000789901"/>
    </source>
</evidence>